<dbReference type="GeneID" id="54279279"/>
<dbReference type="InterPro" id="IPR025974">
    <property type="entry name" value="Mif2/CENP-C_cupin"/>
</dbReference>
<organism evidence="8 9">
    <name type="scientific">Aaosphaeria arxii CBS 175.79</name>
    <dbReference type="NCBI Taxonomy" id="1450172"/>
    <lineage>
        <taxon>Eukaryota</taxon>
        <taxon>Fungi</taxon>
        <taxon>Dikarya</taxon>
        <taxon>Ascomycota</taxon>
        <taxon>Pezizomycotina</taxon>
        <taxon>Dothideomycetes</taxon>
        <taxon>Pleosporomycetidae</taxon>
        <taxon>Pleosporales</taxon>
        <taxon>Pleosporales incertae sedis</taxon>
        <taxon>Aaosphaeria</taxon>
    </lineage>
</organism>
<evidence type="ECO:0000313" key="8">
    <source>
        <dbReference type="EMBL" id="KAF2016624.1"/>
    </source>
</evidence>
<dbReference type="GO" id="GO:0051315">
    <property type="term" value="P:attachment of mitotic spindle microtubules to kinetochore"/>
    <property type="evidence" value="ECO:0007669"/>
    <property type="project" value="TreeGrafter"/>
</dbReference>
<dbReference type="Proteomes" id="UP000799778">
    <property type="component" value="Unassembled WGS sequence"/>
</dbReference>
<evidence type="ECO:0000256" key="4">
    <source>
        <dbReference type="ARBA" id="ARBA00023242"/>
    </source>
</evidence>
<protein>
    <recommendedName>
        <fullName evidence="10">Mif2/CENP-C cupin domain-containing protein</fullName>
    </recommendedName>
</protein>
<dbReference type="PANTHER" id="PTHR16684:SF11">
    <property type="entry name" value="CENTROMERE PROTEIN C"/>
    <property type="match status" value="1"/>
</dbReference>
<feature type="compositionally biased region" description="Polar residues" evidence="5">
    <location>
        <begin position="143"/>
        <end position="162"/>
    </location>
</feature>
<dbReference type="InterPro" id="IPR011051">
    <property type="entry name" value="RmlC_Cupin_sf"/>
</dbReference>
<dbReference type="GO" id="GO:0051382">
    <property type="term" value="P:kinetochore assembly"/>
    <property type="evidence" value="ECO:0007669"/>
    <property type="project" value="InterPro"/>
</dbReference>
<dbReference type="Pfam" id="PF11699">
    <property type="entry name" value="CENP-C_C"/>
    <property type="match status" value="1"/>
</dbReference>
<dbReference type="OrthoDB" id="1939643at2759"/>
<dbReference type="GO" id="GO:0000776">
    <property type="term" value="C:kinetochore"/>
    <property type="evidence" value="ECO:0007669"/>
    <property type="project" value="InterPro"/>
</dbReference>
<feature type="compositionally biased region" description="Basic residues" evidence="5">
    <location>
        <begin position="403"/>
        <end position="415"/>
    </location>
</feature>
<evidence type="ECO:0008006" key="10">
    <source>
        <dbReference type="Google" id="ProtNLM"/>
    </source>
</evidence>
<gene>
    <name evidence="8" type="ORF">BU24DRAFT_206802</name>
</gene>
<proteinExistence type="inferred from homology"/>
<dbReference type="EMBL" id="ML978069">
    <property type="protein sequence ID" value="KAF2016624.1"/>
    <property type="molecule type" value="Genomic_DNA"/>
</dbReference>
<keyword evidence="9" id="KW-1185">Reference proteome</keyword>
<comment type="similarity">
    <text evidence="2">Belongs to the CENP-C/MIF2 family.</text>
</comment>
<dbReference type="SUPFAM" id="SSF51182">
    <property type="entry name" value="RmlC-like cupins"/>
    <property type="match status" value="1"/>
</dbReference>
<evidence type="ECO:0000259" key="6">
    <source>
        <dbReference type="Pfam" id="PF11699"/>
    </source>
</evidence>
<evidence type="ECO:0000256" key="3">
    <source>
        <dbReference type="ARBA" id="ARBA00023125"/>
    </source>
</evidence>
<dbReference type="Gene3D" id="2.60.120.10">
    <property type="entry name" value="Jelly Rolls"/>
    <property type="match status" value="1"/>
</dbReference>
<evidence type="ECO:0000313" key="9">
    <source>
        <dbReference type="Proteomes" id="UP000799778"/>
    </source>
</evidence>
<keyword evidence="3" id="KW-0238">DNA-binding</keyword>
<feature type="domain" description="Mif2/CENP-C cupin" evidence="6">
    <location>
        <begin position="594"/>
        <end position="665"/>
    </location>
</feature>
<feature type="compositionally biased region" description="Basic and acidic residues" evidence="5">
    <location>
        <begin position="512"/>
        <end position="523"/>
    </location>
</feature>
<dbReference type="GO" id="GO:0019237">
    <property type="term" value="F:centromeric DNA binding"/>
    <property type="evidence" value="ECO:0007669"/>
    <property type="project" value="InterPro"/>
</dbReference>
<dbReference type="InterPro" id="IPR028929">
    <property type="entry name" value="Mif2_N"/>
</dbReference>
<dbReference type="InterPro" id="IPR028386">
    <property type="entry name" value="CENP-C/Mif2/cnp3"/>
</dbReference>
<accession>A0A6A5XWK1</accession>
<dbReference type="GO" id="GO:0005634">
    <property type="term" value="C:nucleus"/>
    <property type="evidence" value="ECO:0007669"/>
    <property type="project" value="UniProtKB-SubCell"/>
</dbReference>
<feature type="compositionally biased region" description="Basic and acidic residues" evidence="5">
    <location>
        <begin position="20"/>
        <end position="37"/>
    </location>
</feature>
<feature type="compositionally biased region" description="Basic and acidic residues" evidence="5">
    <location>
        <begin position="389"/>
        <end position="402"/>
    </location>
</feature>
<feature type="compositionally biased region" description="Low complexity" evidence="5">
    <location>
        <begin position="376"/>
        <end position="387"/>
    </location>
</feature>
<reference evidence="8" key="1">
    <citation type="journal article" date="2020" name="Stud. Mycol.">
        <title>101 Dothideomycetes genomes: a test case for predicting lifestyles and emergence of pathogens.</title>
        <authorList>
            <person name="Haridas S."/>
            <person name="Albert R."/>
            <person name="Binder M."/>
            <person name="Bloem J."/>
            <person name="Labutti K."/>
            <person name="Salamov A."/>
            <person name="Andreopoulos B."/>
            <person name="Baker S."/>
            <person name="Barry K."/>
            <person name="Bills G."/>
            <person name="Bluhm B."/>
            <person name="Cannon C."/>
            <person name="Castanera R."/>
            <person name="Culley D."/>
            <person name="Daum C."/>
            <person name="Ezra D."/>
            <person name="Gonzalez J."/>
            <person name="Henrissat B."/>
            <person name="Kuo A."/>
            <person name="Liang C."/>
            <person name="Lipzen A."/>
            <person name="Lutzoni F."/>
            <person name="Magnuson J."/>
            <person name="Mondo S."/>
            <person name="Nolan M."/>
            <person name="Ohm R."/>
            <person name="Pangilinan J."/>
            <person name="Park H.-J."/>
            <person name="Ramirez L."/>
            <person name="Alfaro M."/>
            <person name="Sun H."/>
            <person name="Tritt A."/>
            <person name="Yoshinaga Y."/>
            <person name="Zwiers L.-H."/>
            <person name="Turgeon B."/>
            <person name="Goodwin S."/>
            <person name="Spatafora J."/>
            <person name="Crous P."/>
            <person name="Grigoriev I."/>
        </authorList>
    </citation>
    <scope>NUCLEOTIDE SEQUENCE</scope>
    <source>
        <strain evidence="8">CBS 175.79</strain>
    </source>
</reference>
<sequence>MPVARKRENRENQFYNVGEQGRKTGIRLEDTGVRDEYGMEPISGIFSSPEKSPAKRDTFSGNATVIESESMDIDESEVPNLTPGRFLHRSRPNLPPPKSRSPIKTSLGSSPRRQSSMGPRTILRSSADSSDRATSHPAVSRRLSFSQDEASLQETPALSGSGTRRGAARSSIYDLEESPSRDHNSLVDESVVQAEITEIAGDEESELLNEIAEESFAGAVGYDTLAGADDLEDEDVSGDVEESEVMEESVEEPFEEALEEPVEEPVEEPEEEVVVKQPAKRGRKRKSDVMANSEPKEVASSRTKRRGPAAEEQPTTTQKGKKSAKASPPAAERRRSNRISEATEQEDSSILPAANDESMQLEEAPVAPKRRGRPPKATTSAAATTTASKKKDEEKVNDEAVFKKPKAVARGRPKATSKPNETTVNALESAPGRLVDALGNPLSEEEVDRISMTSTASRYGRGRSLSVFRSLNPDQAASKGRTGRHRLQPVNFWLNEHASYDRDGNLQSIMRNETKELPKEKRATRGRKGSKRTLAAVEEEEEDLEGWEQDEGVLLGIYKDFDTTAEVTLQDQIEEPIAWAQNGIKPVEVPGAEFKFTKLASAGTSSFFSWGYLALDKDGHKRSKNSRRMHMVFHVTKGKVEVQVDDNEFTINKGGLWQVPRGKSIHIFFTLLWGFLPKLS</sequence>
<evidence type="ECO:0000259" key="7">
    <source>
        <dbReference type="Pfam" id="PF15624"/>
    </source>
</evidence>
<dbReference type="PANTHER" id="PTHR16684">
    <property type="entry name" value="CENTROMERE PROTEIN C"/>
    <property type="match status" value="1"/>
</dbReference>
<feature type="region of interest" description="Disordered" evidence="5">
    <location>
        <begin position="223"/>
        <end position="425"/>
    </location>
</feature>
<feature type="compositionally biased region" description="Basic and acidic residues" evidence="5">
    <location>
        <begin position="1"/>
        <end position="11"/>
    </location>
</feature>
<evidence type="ECO:0000256" key="1">
    <source>
        <dbReference type="ARBA" id="ARBA00004123"/>
    </source>
</evidence>
<evidence type="ECO:0000256" key="2">
    <source>
        <dbReference type="ARBA" id="ARBA00010291"/>
    </source>
</evidence>
<feature type="compositionally biased region" description="Polar residues" evidence="5">
    <location>
        <begin position="102"/>
        <end position="118"/>
    </location>
</feature>
<dbReference type="GO" id="GO:0051455">
    <property type="term" value="P:spindle attachment to meiosis I kinetochore"/>
    <property type="evidence" value="ECO:0007669"/>
    <property type="project" value="TreeGrafter"/>
</dbReference>
<dbReference type="InterPro" id="IPR014710">
    <property type="entry name" value="RmlC-like_jellyroll"/>
</dbReference>
<dbReference type="RefSeq" id="XP_033384963.1">
    <property type="nucleotide sequence ID" value="XM_033521882.1"/>
</dbReference>
<dbReference type="Pfam" id="PF15624">
    <property type="entry name" value="Mif2_N"/>
    <property type="match status" value="1"/>
</dbReference>
<evidence type="ECO:0000256" key="5">
    <source>
        <dbReference type="SAM" id="MobiDB-lite"/>
    </source>
</evidence>
<name>A0A6A5XWK1_9PLEO</name>
<feature type="region of interest" description="Disordered" evidence="5">
    <location>
        <begin position="511"/>
        <end position="542"/>
    </location>
</feature>
<feature type="region of interest" description="Disordered" evidence="5">
    <location>
        <begin position="1"/>
        <end position="188"/>
    </location>
</feature>
<feature type="domain" description="Mif2 N-terminal" evidence="7">
    <location>
        <begin position="14"/>
        <end position="145"/>
    </location>
</feature>
<comment type="subcellular location">
    <subcellularLocation>
        <location evidence="1">Nucleus</location>
    </subcellularLocation>
</comment>
<feature type="compositionally biased region" description="Acidic residues" evidence="5">
    <location>
        <begin position="229"/>
        <end position="272"/>
    </location>
</feature>
<keyword evidence="4" id="KW-0539">Nucleus</keyword>
<dbReference type="AlphaFoldDB" id="A0A6A5XWK1"/>